<dbReference type="PANTHER" id="PTHR30621:SF0">
    <property type="entry name" value="BIFUNCTIONAL GLUTAMINE SYNTHETASE ADENYLYLTRANSFERASE_ADENYLYL-REMOVING ENZYME"/>
    <property type="match status" value="1"/>
</dbReference>
<evidence type="ECO:0000256" key="4">
    <source>
        <dbReference type="ARBA" id="ARBA00022840"/>
    </source>
</evidence>
<sequence length="958" mass="109177">MFQDLARRRLREFQERAKAPEVVENLLDLPIDTLRAWACSDFITDTCIRNPMLVQDLLATGDLSRAYPSDYYAREAKRIVSAASSEEDLLAVLRRFRQREMVRIAWRDLGGGAGLDETVGDLSVFADAIIDATLTKLHGWLREKLGTPLSEAGEPQRLVVLAMGKLGARELNFSSDVDLIFAFPKSGQTVATSATGRQGGLSNDEFFIRLGRKLIRLLSENTVDGMVFRVDMRLRPFGGSGPLAVSFNALEDYYQTHGRDWERYALIRARSIAGDITAGNDLLIRLRPFVYRRYLDFGAIESLREMKALIAREIQQKGYRENIKLGPGGIREVEFLGQVFQIIHGGREPDLRERRILTVIGRLGERNHLPESTVRELSDAYRFLRIIEHRLQEVDDRQTHHIPEDEWARNRIAAGAGFTRWADLSRLLQQHRNNIQRHFNGVFAEPDVAGMDSGQNTENNLTMLISKDMDQTRGGEILRQAGFSDDIRIWKMLDTLRNDTKLRFLSERGQQRLEKLLPLVLQSIMDQEASPTTVERVFQVLEAIGRRSVYFSLLRENPIALEHLVRLCAASPWITRRIAQHPLLLGALLRPHLLYTPLKTSELERDLANRLRQVPPGDGEQEMEALRRFKQANVLRVASADVCDAMPLMVVSDYLTDIAGVCLRWILRLAWRDSIKRYGKPRCTWENGARNADFLIVGYGKLGGFELGYGSDLDLVFLHDSCGAREYTNGKKSIENSVFFGRLGQRIVNFLSAHTPMGILYEVDTRLRPSGQSGFLVSNIDAFADYQDREAWIWEHQALVRARVVAGSANLAKRFEAIRAEILRAERDPEKLRREVRQMRERMRGELDHPPAGLFNLKQGRGGITDIEFIVQYVVLGWADRLEGYLAHRDNIHLLKGIANTGLVDEEESELLADAYCRYRSKVHALALQERPPLVEKTAFIEERALVTGIWKRLMEES</sequence>
<dbReference type="GO" id="GO:0047388">
    <property type="term" value="F:[glutamine synthetase]-adenylyl-L-tyrosine phosphorylase activity"/>
    <property type="evidence" value="ECO:0007669"/>
    <property type="project" value="UniProtKB-EC"/>
</dbReference>
<comment type="similarity">
    <text evidence="7">Belongs to the GlnE family.</text>
</comment>
<comment type="cofactor">
    <cofactor evidence="7">
        <name>Mg(2+)</name>
        <dbReference type="ChEBI" id="CHEBI:18420"/>
    </cofactor>
</comment>
<dbReference type="InterPro" id="IPR013546">
    <property type="entry name" value="PII_UdlTrfase/GS_AdlTrfase"/>
</dbReference>
<dbReference type="InterPro" id="IPR005190">
    <property type="entry name" value="GlnE_rpt_dom"/>
</dbReference>
<evidence type="ECO:0000256" key="7">
    <source>
        <dbReference type="HAMAP-Rule" id="MF_00802"/>
    </source>
</evidence>
<feature type="region of interest" description="Adenylyl removase" evidence="7">
    <location>
        <begin position="1"/>
        <end position="447"/>
    </location>
</feature>
<dbReference type="GO" id="GO:0005829">
    <property type="term" value="C:cytosol"/>
    <property type="evidence" value="ECO:0007669"/>
    <property type="project" value="TreeGrafter"/>
</dbReference>
<dbReference type="InterPro" id="IPR023057">
    <property type="entry name" value="GlnE"/>
</dbReference>
<dbReference type="EMBL" id="CAADFU010000060">
    <property type="protein sequence ID" value="VFK45805.1"/>
    <property type="molecule type" value="Genomic_DNA"/>
</dbReference>
<name>A0A450YWC4_9GAMM</name>
<comment type="catalytic activity">
    <reaction evidence="7">
        <text>[glutamine synthetase]-L-tyrosine + ATP = [glutamine synthetase]-O(4)-(5'-adenylyl)-L-tyrosine + diphosphate</text>
        <dbReference type="Rhea" id="RHEA:18589"/>
        <dbReference type="Rhea" id="RHEA-COMP:10660"/>
        <dbReference type="Rhea" id="RHEA-COMP:10661"/>
        <dbReference type="ChEBI" id="CHEBI:30616"/>
        <dbReference type="ChEBI" id="CHEBI:33019"/>
        <dbReference type="ChEBI" id="CHEBI:46858"/>
        <dbReference type="ChEBI" id="CHEBI:83624"/>
        <dbReference type="EC" id="2.7.7.42"/>
    </reaction>
</comment>
<keyword evidence="4 7" id="KW-0067">ATP-binding</keyword>
<dbReference type="InterPro" id="IPR043519">
    <property type="entry name" value="NT_sf"/>
</dbReference>
<evidence type="ECO:0000313" key="12">
    <source>
        <dbReference type="EMBL" id="VFK79783.1"/>
    </source>
</evidence>
<dbReference type="CDD" id="cd05401">
    <property type="entry name" value="NT_GlnE_GlnD_like"/>
    <property type="match status" value="2"/>
</dbReference>
<dbReference type="PANTHER" id="PTHR30621">
    <property type="entry name" value="GLUTAMINE SYNTHETASE ADENYLYLTRANSFERASE"/>
    <property type="match status" value="1"/>
</dbReference>
<dbReference type="Pfam" id="PF03710">
    <property type="entry name" value="GlnE"/>
    <property type="match status" value="2"/>
</dbReference>
<keyword evidence="6 7" id="KW-0511">Multifunctional enzyme</keyword>
<organism evidence="11">
    <name type="scientific">Candidatus Kentrum sp. SD</name>
    <dbReference type="NCBI Taxonomy" id="2126332"/>
    <lineage>
        <taxon>Bacteria</taxon>
        <taxon>Pseudomonadati</taxon>
        <taxon>Pseudomonadota</taxon>
        <taxon>Gammaproteobacteria</taxon>
        <taxon>Candidatus Kentrum</taxon>
    </lineage>
</organism>
<dbReference type="EMBL" id="CAADHB010000065">
    <property type="protein sequence ID" value="VFK79783.1"/>
    <property type="molecule type" value="Genomic_DNA"/>
</dbReference>
<dbReference type="Gene3D" id="1.20.120.330">
    <property type="entry name" value="Nucleotidyltransferases domain 2"/>
    <property type="match status" value="2"/>
</dbReference>
<dbReference type="NCBIfam" id="NF008292">
    <property type="entry name" value="PRK11072.1"/>
    <property type="match status" value="1"/>
</dbReference>
<dbReference type="SUPFAM" id="SSF81593">
    <property type="entry name" value="Nucleotidyltransferase substrate binding subunit/domain"/>
    <property type="match status" value="2"/>
</dbReference>
<dbReference type="HAMAP" id="MF_00802">
    <property type="entry name" value="GlnE"/>
    <property type="match status" value="1"/>
</dbReference>
<dbReference type="GO" id="GO:0000820">
    <property type="term" value="P:regulation of glutamine family amino acid metabolic process"/>
    <property type="evidence" value="ECO:0007669"/>
    <property type="project" value="UniProtKB-UniRule"/>
</dbReference>
<evidence type="ECO:0000256" key="3">
    <source>
        <dbReference type="ARBA" id="ARBA00022741"/>
    </source>
</evidence>
<feature type="domain" description="Glutamate-ammonia ligase adenylyltransferase repeated" evidence="8">
    <location>
        <begin position="35"/>
        <end position="278"/>
    </location>
</feature>
<feature type="domain" description="PII-uridylyltransferase/Glutamine-synthetase adenylyltransferase" evidence="9">
    <location>
        <begin position="304"/>
        <end position="443"/>
    </location>
</feature>
<dbReference type="GO" id="GO:0008882">
    <property type="term" value="F:[glutamate-ammonia-ligase] adenylyltransferase activity"/>
    <property type="evidence" value="ECO:0007669"/>
    <property type="project" value="UniProtKB-UniRule"/>
</dbReference>
<evidence type="ECO:0000256" key="5">
    <source>
        <dbReference type="ARBA" id="ARBA00022842"/>
    </source>
</evidence>
<dbReference type="FunFam" id="3.30.460.10:FF:000009">
    <property type="entry name" value="Bifunctional glutamine synthetase adenylyltransferase/adenylyl-removing enzyme"/>
    <property type="match status" value="1"/>
</dbReference>
<evidence type="ECO:0000259" key="9">
    <source>
        <dbReference type="Pfam" id="PF08335"/>
    </source>
</evidence>
<dbReference type="FunFam" id="1.20.120.330:FF:000005">
    <property type="entry name" value="Bifunctional glutamine synthetase adenylyltransferase/adenylyl-removing enzyme"/>
    <property type="match status" value="1"/>
</dbReference>
<feature type="domain" description="PII-uridylyltransferase/Glutamine-synthetase adenylyltransferase" evidence="9">
    <location>
        <begin position="835"/>
        <end position="929"/>
    </location>
</feature>
<dbReference type="SUPFAM" id="SSF81301">
    <property type="entry name" value="Nucleotidyltransferase"/>
    <property type="match status" value="2"/>
</dbReference>
<proteinExistence type="inferred from homology"/>
<comment type="function">
    <text evidence="7">Involved in the regulation of glutamine synthetase GlnA, a key enzyme in the process to assimilate ammonia. When cellular nitrogen levels are high, the C-terminal adenylyl transferase (AT) inactivates GlnA by covalent transfer of an adenylyl group from ATP to specific tyrosine residue of GlnA, thus reducing its activity. Conversely, when nitrogen levels are low, the N-terminal adenylyl removase (AR) activates GlnA by removing the adenylyl group by phosphorolysis, increasing its activity. The regulatory region of GlnE binds the signal transduction protein PII (GlnB) which indicates the nitrogen status of the cell.</text>
</comment>
<comment type="catalytic activity">
    <reaction evidence="7">
        <text>[glutamine synthetase]-O(4)-(5'-adenylyl)-L-tyrosine + phosphate = [glutamine synthetase]-L-tyrosine + ADP</text>
        <dbReference type="Rhea" id="RHEA:43716"/>
        <dbReference type="Rhea" id="RHEA-COMP:10660"/>
        <dbReference type="Rhea" id="RHEA-COMP:10661"/>
        <dbReference type="ChEBI" id="CHEBI:43474"/>
        <dbReference type="ChEBI" id="CHEBI:46858"/>
        <dbReference type="ChEBI" id="CHEBI:83624"/>
        <dbReference type="ChEBI" id="CHEBI:456216"/>
        <dbReference type="EC" id="2.7.7.89"/>
    </reaction>
</comment>
<gene>
    <name evidence="7" type="primary">glnE</name>
    <name evidence="12" type="ORF">BECKSD772D_GA0070982_106514</name>
    <name evidence="11" type="ORF">BECKSD772E_GA0070983_106016</name>
    <name evidence="10" type="ORF">BECKSD772F_GA0070984_106514</name>
</gene>
<accession>A0A450YWC4</accession>
<protein>
    <recommendedName>
        <fullName evidence="7">Bifunctional glutamine synthetase adenylyltransferase/adenylyl-removing enzyme</fullName>
    </recommendedName>
    <alternativeName>
        <fullName evidence="7">ATP:glutamine synthetase adenylyltransferase</fullName>
    </alternativeName>
    <alternativeName>
        <fullName evidence="7">ATase</fullName>
    </alternativeName>
    <domain>
        <recommendedName>
            <fullName evidence="7">Glutamine synthetase adenylyl-L-tyrosine phosphorylase</fullName>
            <ecNumber evidence="7">2.7.7.89</ecNumber>
        </recommendedName>
        <alternativeName>
            <fullName evidence="7">Adenylyl removase</fullName>
            <shortName evidence="7">AR</shortName>
            <shortName evidence="7">AT-N</shortName>
        </alternativeName>
    </domain>
    <domain>
        <recommendedName>
            <fullName evidence="7">Glutamine synthetase adenylyl transferase</fullName>
            <ecNumber evidence="7">2.7.7.42</ecNumber>
        </recommendedName>
        <alternativeName>
            <fullName evidence="7">Adenylyl transferase</fullName>
            <shortName evidence="7">AT</shortName>
            <shortName evidence="7">AT-C</shortName>
        </alternativeName>
    </domain>
</protein>
<evidence type="ECO:0000256" key="1">
    <source>
        <dbReference type="ARBA" id="ARBA00022679"/>
    </source>
</evidence>
<dbReference type="GO" id="GO:0005524">
    <property type="term" value="F:ATP binding"/>
    <property type="evidence" value="ECO:0007669"/>
    <property type="project" value="UniProtKB-UniRule"/>
</dbReference>
<keyword evidence="3 7" id="KW-0547">Nucleotide-binding</keyword>
<dbReference type="EMBL" id="CAADFR010000065">
    <property type="protein sequence ID" value="VFK40655.1"/>
    <property type="molecule type" value="Genomic_DNA"/>
</dbReference>
<dbReference type="GO" id="GO:0000287">
    <property type="term" value="F:magnesium ion binding"/>
    <property type="evidence" value="ECO:0007669"/>
    <property type="project" value="UniProtKB-UniRule"/>
</dbReference>
<dbReference type="EC" id="2.7.7.89" evidence="7"/>
<keyword evidence="11" id="KW-0436">Ligase</keyword>
<evidence type="ECO:0000259" key="8">
    <source>
        <dbReference type="Pfam" id="PF03710"/>
    </source>
</evidence>
<dbReference type="EC" id="2.7.7.42" evidence="7"/>
<dbReference type="Gene3D" id="3.30.460.10">
    <property type="entry name" value="Beta Polymerase, domain 2"/>
    <property type="match status" value="2"/>
</dbReference>
<evidence type="ECO:0000256" key="2">
    <source>
        <dbReference type="ARBA" id="ARBA00022695"/>
    </source>
</evidence>
<dbReference type="Gene3D" id="1.20.120.1510">
    <property type="match status" value="1"/>
</dbReference>
<feature type="domain" description="Glutamate-ammonia ligase adenylyltransferase repeated" evidence="8">
    <location>
        <begin position="562"/>
        <end position="817"/>
    </location>
</feature>
<keyword evidence="5 7" id="KW-0460">Magnesium</keyword>
<reference evidence="11" key="1">
    <citation type="submission" date="2019-02" db="EMBL/GenBank/DDBJ databases">
        <authorList>
            <person name="Gruber-Vodicka R. H."/>
            <person name="Seah K. B. B."/>
        </authorList>
    </citation>
    <scope>NUCLEOTIDE SEQUENCE</scope>
    <source>
        <strain evidence="12">BECK_S127</strain>
        <strain evidence="11">BECK_S1320</strain>
        <strain evidence="10">BECK_S1321</strain>
    </source>
</reference>
<feature type="region of interest" description="Adenylyl transferase" evidence="7">
    <location>
        <begin position="458"/>
        <end position="958"/>
    </location>
</feature>
<evidence type="ECO:0000313" key="10">
    <source>
        <dbReference type="EMBL" id="VFK40655.1"/>
    </source>
</evidence>
<evidence type="ECO:0000313" key="11">
    <source>
        <dbReference type="EMBL" id="VFK45805.1"/>
    </source>
</evidence>
<dbReference type="Pfam" id="PF08335">
    <property type="entry name" value="GlnD_UR_UTase"/>
    <property type="match status" value="2"/>
</dbReference>
<keyword evidence="1 7" id="KW-0808">Transferase</keyword>
<evidence type="ECO:0000256" key="6">
    <source>
        <dbReference type="ARBA" id="ARBA00023268"/>
    </source>
</evidence>
<keyword evidence="2 7" id="KW-0548">Nucleotidyltransferase</keyword>
<dbReference type="AlphaFoldDB" id="A0A450YWC4"/>
<dbReference type="GO" id="GO:0016874">
    <property type="term" value="F:ligase activity"/>
    <property type="evidence" value="ECO:0007669"/>
    <property type="project" value="UniProtKB-KW"/>
</dbReference>